<organism evidence="3 4">
    <name type="scientific">Arcicella aquatica</name>
    <dbReference type="NCBI Taxonomy" id="217141"/>
    <lineage>
        <taxon>Bacteria</taxon>
        <taxon>Pseudomonadati</taxon>
        <taxon>Bacteroidota</taxon>
        <taxon>Cytophagia</taxon>
        <taxon>Cytophagales</taxon>
        <taxon>Flectobacillaceae</taxon>
        <taxon>Arcicella</taxon>
    </lineage>
</organism>
<evidence type="ECO:0000313" key="4">
    <source>
        <dbReference type="Proteomes" id="UP001304671"/>
    </source>
</evidence>
<dbReference type="Gene3D" id="3.40.605.10">
    <property type="entry name" value="Aldehyde Dehydrogenase, Chain A, domain 1"/>
    <property type="match status" value="1"/>
</dbReference>
<protein>
    <submittedName>
        <fullName evidence="3">Aldehyde dehydrogenase family protein</fullName>
    </submittedName>
</protein>
<keyword evidence="4" id="KW-1185">Reference proteome</keyword>
<dbReference type="EMBL" id="JAYFUL010000004">
    <property type="protein sequence ID" value="MEA5256921.1"/>
    <property type="molecule type" value="Genomic_DNA"/>
</dbReference>
<evidence type="ECO:0000313" key="3">
    <source>
        <dbReference type="EMBL" id="MEA5256921.1"/>
    </source>
</evidence>
<dbReference type="RefSeq" id="WP_323246952.1">
    <property type="nucleotide sequence ID" value="NZ_JAYFUL010000004.1"/>
</dbReference>
<comment type="caution">
    <text evidence="3">The sequence shown here is derived from an EMBL/GenBank/DDBJ whole genome shotgun (WGS) entry which is preliminary data.</text>
</comment>
<reference evidence="3 4" key="1">
    <citation type="submission" date="2023-12" db="EMBL/GenBank/DDBJ databases">
        <title>Novel species of the genus Arcicella isolated from rivers.</title>
        <authorList>
            <person name="Lu H."/>
        </authorList>
    </citation>
    <scope>NUCLEOTIDE SEQUENCE [LARGE SCALE GENOMIC DNA]</scope>
    <source>
        <strain evidence="3 4">LMG 21963</strain>
    </source>
</reference>
<dbReference type="SUPFAM" id="SSF53720">
    <property type="entry name" value="ALDH-like"/>
    <property type="match status" value="1"/>
</dbReference>
<feature type="domain" description="Aldehyde dehydrogenase" evidence="2">
    <location>
        <begin position="1"/>
        <end position="419"/>
    </location>
</feature>
<proteinExistence type="predicted"/>
<dbReference type="InterPro" id="IPR015590">
    <property type="entry name" value="Aldehyde_DH_dom"/>
</dbReference>
<gene>
    <name evidence="3" type="ORF">VB264_03935</name>
</gene>
<dbReference type="InterPro" id="IPR016163">
    <property type="entry name" value="Ald_DH_C"/>
</dbReference>
<dbReference type="InterPro" id="IPR016161">
    <property type="entry name" value="Ald_DH/histidinol_DH"/>
</dbReference>
<evidence type="ECO:0000259" key="2">
    <source>
        <dbReference type="Pfam" id="PF00171"/>
    </source>
</evidence>
<dbReference type="Pfam" id="PF00171">
    <property type="entry name" value="Aldedh"/>
    <property type="match status" value="1"/>
</dbReference>
<accession>A0ABU5QIN9</accession>
<name>A0ABU5QIN9_9BACT</name>
<dbReference type="Proteomes" id="UP001304671">
    <property type="component" value="Unassembled WGS sequence"/>
</dbReference>
<dbReference type="InterPro" id="IPR016162">
    <property type="entry name" value="Ald_DH_N"/>
</dbReference>
<dbReference type="PANTHER" id="PTHR11699">
    <property type="entry name" value="ALDEHYDE DEHYDROGENASE-RELATED"/>
    <property type="match status" value="1"/>
</dbReference>
<sequence>MKVRNPRTGLYDYEISQLSFETLKIKADTMRHAQKSWQAIGIEQRIKTIQRWKKVLERHLEELTEVLIVDTGRKIETVYEINLVLTAIDQFCDLAQDYFKVEVQTILHNNTYHIEEYSDPFELVGIISTWQFPFQSAMMQAIPALLAGNSVLVKPSEKTPRFVRVLEKTISQIPHFNNLLHFIEGEKEVGEMLCSITDLICFTGSEEKARKVFETSAKHFVPAQLAFGGKGAAIVTETADIESASSAILWGGTFNAGQSLESIERVYVHRNIHSQFLSRLVGKSNLLTLNYPNIEYGQIGPIITEKQATNINEQLADAVKKGAVIVAGAEKCIVQKGSIYCRPTILTNVSHHMRIMREMTFGPILPVKSFLNETQALDFANDSNSTFNCSVFAGKDSEAMKIARRIKSKSITINDVYMGNRFYRNEKSSTNAAETKAENIGTFSFKKFLNHKNLMFKK</sequence>
<keyword evidence="1" id="KW-0560">Oxidoreductase</keyword>
<evidence type="ECO:0000256" key="1">
    <source>
        <dbReference type="ARBA" id="ARBA00023002"/>
    </source>
</evidence>
<dbReference type="Gene3D" id="3.40.309.10">
    <property type="entry name" value="Aldehyde Dehydrogenase, Chain A, domain 2"/>
    <property type="match status" value="1"/>
</dbReference>